<sequence length="143" mass="15101">MGGLPTRSTTLILVLLDILLTPGLVCVEGAAAKTGTRKTSKDDMSDMLFTMMDKDQDGFLSRSEVEAMGRSAASGDGAKQFGGETDPGGVVFEKLDSNKDGKVSRDEAVAIFAKVKDSLQGGGRKRRRASKRKQGSATSKGEL</sequence>
<evidence type="ECO:0000256" key="3">
    <source>
        <dbReference type="SAM" id="Phobius"/>
    </source>
</evidence>
<feature type="region of interest" description="Disordered" evidence="2">
    <location>
        <begin position="118"/>
        <end position="143"/>
    </location>
</feature>
<dbReference type="AlphaFoldDB" id="A0A7S2BEE8"/>
<gene>
    <name evidence="5" type="ORF">AAND1436_LOCUS10615</name>
</gene>
<dbReference type="Pfam" id="PF13499">
    <property type="entry name" value="EF-hand_7"/>
    <property type="match status" value="1"/>
</dbReference>
<keyword evidence="3" id="KW-0812">Transmembrane</keyword>
<keyword evidence="3" id="KW-0472">Membrane</keyword>
<dbReference type="GO" id="GO:0005509">
    <property type="term" value="F:calcium ion binding"/>
    <property type="evidence" value="ECO:0007669"/>
    <property type="project" value="InterPro"/>
</dbReference>
<dbReference type="EMBL" id="HBGQ01021472">
    <property type="protein sequence ID" value="CAD9394576.1"/>
    <property type="molecule type" value="Transcribed_RNA"/>
</dbReference>
<dbReference type="InterPro" id="IPR002048">
    <property type="entry name" value="EF_hand_dom"/>
</dbReference>
<dbReference type="SUPFAM" id="SSF47473">
    <property type="entry name" value="EF-hand"/>
    <property type="match status" value="1"/>
</dbReference>
<dbReference type="InterPro" id="IPR011992">
    <property type="entry name" value="EF-hand-dom_pair"/>
</dbReference>
<proteinExistence type="predicted"/>
<dbReference type="InterPro" id="IPR018247">
    <property type="entry name" value="EF_Hand_1_Ca_BS"/>
</dbReference>
<feature type="region of interest" description="Disordered" evidence="2">
    <location>
        <begin position="68"/>
        <end position="89"/>
    </location>
</feature>
<dbReference type="SMART" id="SM00054">
    <property type="entry name" value="EFh"/>
    <property type="match status" value="2"/>
</dbReference>
<evidence type="ECO:0000256" key="1">
    <source>
        <dbReference type="ARBA" id="ARBA00022837"/>
    </source>
</evidence>
<reference evidence="5" key="1">
    <citation type="submission" date="2021-01" db="EMBL/GenBank/DDBJ databases">
        <authorList>
            <person name="Corre E."/>
            <person name="Pelletier E."/>
            <person name="Niang G."/>
            <person name="Scheremetjew M."/>
            <person name="Finn R."/>
            <person name="Kale V."/>
            <person name="Holt S."/>
            <person name="Cochrane G."/>
            <person name="Meng A."/>
            <person name="Brown T."/>
            <person name="Cohen L."/>
        </authorList>
    </citation>
    <scope>NUCLEOTIDE SEQUENCE</scope>
    <source>
        <strain evidence="5">CCMP2222</strain>
    </source>
</reference>
<keyword evidence="3" id="KW-1133">Transmembrane helix</keyword>
<feature type="transmembrane region" description="Helical" evidence="3">
    <location>
        <begin position="12"/>
        <end position="31"/>
    </location>
</feature>
<evidence type="ECO:0000256" key="2">
    <source>
        <dbReference type="SAM" id="MobiDB-lite"/>
    </source>
</evidence>
<dbReference type="Gene3D" id="1.10.238.10">
    <property type="entry name" value="EF-hand"/>
    <property type="match status" value="1"/>
</dbReference>
<organism evidence="5">
    <name type="scientific">Alexandrium andersonii</name>
    <dbReference type="NCBI Taxonomy" id="327968"/>
    <lineage>
        <taxon>Eukaryota</taxon>
        <taxon>Sar</taxon>
        <taxon>Alveolata</taxon>
        <taxon>Dinophyceae</taxon>
        <taxon>Gonyaulacales</taxon>
        <taxon>Pyrocystaceae</taxon>
        <taxon>Alexandrium</taxon>
    </lineage>
</organism>
<name>A0A7S2BEE8_9DINO</name>
<accession>A0A7S2BEE8</accession>
<dbReference type="PROSITE" id="PS00018">
    <property type="entry name" value="EF_HAND_1"/>
    <property type="match status" value="1"/>
</dbReference>
<keyword evidence="1" id="KW-0106">Calcium</keyword>
<evidence type="ECO:0000313" key="5">
    <source>
        <dbReference type="EMBL" id="CAD9394576.1"/>
    </source>
</evidence>
<feature type="compositionally biased region" description="Basic residues" evidence="2">
    <location>
        <begin position="123"/>
        <end position="134"/>
    </location>
</feature>
<protein>
    <recommendedName>
        <fullName evidence="4">EF-hand domain-containing protein</fullName>
    </recommendedName>
</protein>
<feature type="domain" description="EF-hand" evidence="4">
    <location>
        <begin position="91"/>
        <end position="118"/>
    </location>
</feature>
<feature type="domain" description="EF-hand" evidence="4">
    <location>
        <begin position="40"/>
        <end position="75"/>
    </location>
</feature>
<evidence type="ECO:0000259" key="4">
    <source>
        <dbReference type="PROSITE" id="PS50222"/>
    </source>
</evidence>
<dbReference type="PROSITE" id="PS50222">
    <property type="entry name" value="EF_HAND_2"/>
    <property type="match status" value="2"/>
</dbReference>